<reference evidence="1 2" key="1">
    <citation type="journal article" date="2021" name="Nat. Commun.">
        <title>Incipient diploidization of the medicinal plant Perilla within 10,000 years.</title>
        <authorList>
            <person name="Zhang Y."/>
            <person name="Shen Q."/>
            <person name="Leng L."/>
            <person name="Zhang D."/>
            <person name="Chen S."/>
            <person name="Shi Y."/>
            <person name="Ning Z."/>
            <person name="Chen S."/>
        </authorList>
    </citation>
    <scope>NUCLEOTIDE SEQUENCE [LARGE SCALE GENOMIC DNA]</scope>
    <source>
        <strain evidence="2">cv. PC099</strain>
    </source>
</reference>
<comment type="caution">
    <text evidence="1">The sequence shown here is derived from an EMBL/GenBank/DDBJ whole genome shotgun (WGS) entry which is preliminary data.</text>
</comment>
<proteinExistence type="predicted"/>
<evidence type="ECO:0000313" key="2">
    <source>
        <dbReference type="Proteomes" id="UP001190926"/>
    </source>
</evidence>
<gene>
    <name evidence="1" type="ORF">C2S53_013081</name>
</gene>
<dbReference type="EMBL" id="SDAM02000131">
    <property type="protein sequence ID" value="KAH6828065.1"/>
    <property type="molecule type" value="Genomic_DNA"/>
</dbReference>
<protein>
    <submittedName>
        <fullName evidence="1">Uncharacterized protein</fullName>
    </submittedName>
</protein>
<accession>A0AAD4J6F0</accession>
<evidence type="ECO:0000313" key="1">
    <source>
        <dbReference type="EMBL" id="KAH6828065.1"/>
    </source>
</evidence>
<dbReference type="InterPro" id="IPR012340">
    <property type="entry name" value="NA-bd_OB-fold"/>
</dbReference>
<sequence>MPSQTTQTTDLSFFSAKSHDTQGLLPLTVKQISEAFQASDDKANFLIDSVDVNNVGEIGGMLFEKTERVTDVSFVLDCRTTRPIFSLKSTSLFR</sequence>
<name>A0AAD4J6F0_PERFH</name>
<dbReference type="Proteomes" id="UP001190926">
    <property type="component" value="Unassembled WGS sequence"/>
</dbReference>
<organism evidence="1 2">
    <name type="scientific">Perilla frutescens var. hirtella</name>
    <name type="common">Perilla citriodora</name>
    <name type="synonym">Perilla setoyensis</name>
    <dbReference type="NCBI Taxonomy" id="608512"/>
    <lineage>
        <taxon>Eukaryota</taxon>
        <taxon>Viridiplantae</taxon>
        <taxon>Streptophyta</taxon>
        <taxon>Embryophyta</taxon>
        <taxon>Tracheophyta</taxon>
        <taxon>Spermatophyta</taxon>
        <taxon>Magnoliopsida</taxon>
        <taxon>eudicotyledons</taxon>
        <taxon>Gunneridae</taxon>
        <taxon>Pentapetalae</taxon>
        <taxon>asterids</taxon>
        <taxon>lamiids</taxon>
        <taxon>Lamiales</taxon>
        <taxon>Lamiaceae</taxon>
        <taxon>Nepetoideae</taxon>
        <taxon>Elsholtzieae</taxon>
        <taxon>Perilla</taxon>
    </lineage>
</organism>
<keyword evidence="2" id="KW-1185">Reference proteome</keyword>
<dbReference type="Gene3D" id="2.40.50.140">
    <property type="entry name" value="Nucleic acid-binding proteins"/>
    <property type="match status" value="1"/>
</dbReference>
<dbReference type="AlphaFoldDB" id="A0AAD4J6F0"/>